<sequence length="165" mass="19049">MKKRNVAGGGNEMYNLNWSRSDLTRQKLGTFCEYYAKMSLASYGVSIYTSEVDDHGIDFIAESKRGFLKFQVKAIRKGTGYVFMREEYFDISDQSLYLFLLLLNDGEHPIEYLIPATTWDNDSSNTFVYHSYEGKKSKPEYGLNISAKNIPQLERFKLENMITAI</sequence>
<evidence type="ECO:0000313" key="5">
    <source>
        <dbReference type="Proteomes" id="UP000261257"/>
    </source>
</evidence>
<evidence type="ECO:0000313" key="4">
    <source>
        <dbReference type="Proteomes" id="UP000261023"/>
    </source>
</evidence>
<comment type="caution">
    <text evidence="2">The sequence shown here is derived from an EMBL/GenBank/DDBJ whole genome shotgun (WGS) entry which is preliminary data.</text>
</comment>
<proteinExistence type="predicted"/>
<evidence type="ECO:0008006" key="7">
    <source>
        <dbReference type="Google" id="ProtNLM"/>
    </source>
</evidence>
<dbReference type="GO" id="GO:0003676">
    <property type="term" value="F:nucleic acid binding"/>
    <property type="evidence" value="ECO:0007669"/>
    <property type="project" value="InterPro"/>
</dbReference>
<dbReference type="Proteomes" id="UP000261023">
    <property type="component" value="Unassembled WGS sequence"/>
</dbReference>
<dbReference type="AlphaFoldDB" id="A0A3E3DQ46"/>
<dbReference type="InterPro" id="IPR011856">
    <property type="entry name" value="tRNA_endonuc-like_dom_sf"/>
</dbReference>
<dbReference type="RefSeq" id="WP_006772919.1">
    <property type="nucleotide sequence ID" value="NZ_BQNJ01000001.1"/>
</dbReference>
<gene>
    <name evidence="2" type="ORF">DWX31_07490</name>
    <name evidence="3" type="ORF">DXC39_20850</name>
    <name evidence="1" type="ORF">GNE07_07595</name>
</gene>
<reference evidence="4 5" key="1">
    <citation type="submission" date="2018-08" db="EMBL/GenBank/DDBJ databases">
        <title>A genome reference for cultivated species of the human gut microbiota.</title>
        <authorList>
            <person name="Zou Y."/>
            <person name="Xue W."/>
            <person name="Luo G."/>
        </authorList>
    </citation>
    <scope>NUCLEOTIDE SEQUENCE [LARGE SCALE GENOMIC DNA]</scope>
    <source>
        <strain evidence="2 4">AF19-13AC</strain>
        <strain evidence="3 5">TF05-11AC</strain>
    </source>
</reference>
<evidence type="ECO:0000313" key="2">
    <source>
        <dbReference type="EMBL" id="RGD71417.1"/>
    </source>
</evidence>
<dbReference type="Proteomes" id="UP000434223">
    <property type="component" value="Unassembled WGS sequence"/>
</dbReference>
<dbReference type="OrthoDB" id="6997828at2"/>
<dbReference type="EMBL" id="WNME01000004">
    <property type="protein sequence ID" value="MUB62920.1"/>
    <property type="molecule type" value="Genomic_DNA"/>
</dbReference>
<evidence type="ECO:0000313" key="6">
    <source>
        <dbReference type="Proteomes" id="UP000434223"/>
    </source>
</evidence>
<organism evidence="2 4">
    <name type="scientific">Hungatella hathewayi</name>
    <dbReference type="NCBI Taxonomy" id="154046"/>
    <lineage>
        <taxon>Bacteria</taxon>
        <taxon>Bacillati</taxon>
        <taxon>Bacillota</taxon>
        <taxon>Clostridia</taxon>
        <taxon>Lachnospirales</taxon>
        <taxon>Lachnospiraceae</taxon>
        <taxon>Hungatella</taxon>
    </lineage>
</organism>
<protein>
    <recommendedName>
        <fullName evidence="7">DUF4365 domain-containing protein</fullName>
    </recommendedName>
</protein>
<dbReference type="GeneID" id="29726700"/>
<dbReference type="Gene3D" id="3.40.1350.10">
    <property type="match status" value="1"/>
</dbReference>
<dbReference type="EMBL" id="QTJW01000004">
    <property type="protein sequence ID" value="RGD71417.1"/>
    <property type="molecule type" value="Genomic_DNA"/>
</dbReference>
<dbReference type="EMBL" id="QSSQ01000025">
    <property type="protein sequence ID" value="RGM00593.1"/>
    <property type="molecule type" value="Genomic_DNA"/>
</dbReference>
<evidence type="ECO:0000313" key="3">
    <source>
        <dbReference type="EMBL" id="RGM00593.1"/>
    </source>
</evidence>
<dbReference type="Proteomes" id="UP000261257">
    <property type="component" value="Unassembled WGS sequence"/>
</dbReference>
<reference evidence="1 6" key="2">
    <citation type="submission" date="2019-09" db="EMBL/GenBank/DDBJ databases">
        <title>Draft genome sequencing of Hungatella hathewayi 123Y-2.</title>
        <authorList>
            <person name="Lv Q."/>
            <person name="Li S."/>
        </authorList>
    </citation>
    <scope>NUCLEOTIDE SEQUENCE [LARGE SCALE GENOMIC DNA]</scope>
    <source>
        <strain evidence="1 6">123Y-2</strain>
    </source>
</reference>
<accession>A0A3E3DQ46</accession>
<name>A0A3E3DQ46_9FIRM</name>
<evidence type="ECO:0000313" key="1">
    <source>
        <dbReference type="EMBL" id="MUB62920.1"/>
    </source>
</evidence>